<evidence type="ECO:0000256" key="1">
    <source>
        <dbReference type="ARBA" id="ARBA00006700"/>
    </source>
</evidence>
<proteinExistence type="inferred from homology"/>
<evidence type="ECO:0000256" key="5">
    <source>
        <dbReference type="SAM" id="MobiDB-lite"/>
    </source>
</evidence>
<keyword evidence="6" id="KW-0150">Chloroplast</keyword>
<reference evidence="6" key="1">
    <citation type="journal article" date="2019" name="Int. J. Mol. Sci.">
        <title>Characterization of the Chloroplast Genome of Trentepohlia odorata (Trentepohliales, Chlorophyta), and Discussion of its Taxonomy.</title>
        <authorList>
            <person name="Zhu H."/>
            <person name="Hu Y."/>
            <person name="Liu F."/>
            <person name="Hu Z."/>
            <person name="Liu G."/>
        </authorList>
    </citation>
    <scope>NUCLEOTIDE SEQUENCE</scope>
</reference>
<dbReference type="InterPro" id="IPR012678">
    <property type="entry name" value="Ribosomal_uL23/eL15/eS24_sf"/>
</dbReference>
<keyword evidence="6" id="KW-0934">Plastid</keyword>
<keyword evidence="3" id="KW-0687">Ribonucleoprotein</keyword>
<geneLocation type="chloroplast" evidence="6"/>
<dbReference type="GO" id="GO:0003735">
    <property type="term" value="F:structural constituent of ribosome"/>
    <property type="evidence" value="ECO:0007669"/>
    <property type="project" value="InterPro"/>
</dbReference>
<evidence type="ECO:0000313" key="6">
    <source>
        <dbReference type="EMBL" id="QCW57797.1"/>
    </source>
</evidence>
<dbReference type="EMBL" id="MK580484">
    <property type="protein sequence ID" value="QCW57797.1"/>
    <property type="molecule type" value="Genomic_DNA"/>
</dbReference>
<evidence type="ECO:0000256" key="4">
    <source>
        <dbReference type="ARBA" id="ARBA00035287"/>
    </source>
</evidence>
<feature type="region of interest" description="Disordered" evidence="5">
    <location>
        <begin position="414"/>
        <end position="433"/>
    </location>
</feature>
<dbReference type="GO" id="GO:0006412">
    <property type="term" value="P:translation"/>
    <property type="evidence" value="ECO:0007669"/>
    <property type="project" value="InterPro"/>
</dbReference>
<feature type="compositionally biased region" description="Basic and acidic residues" evidence="5">
    <location>
        <begin position="416"/>
        <end position="429"/>
    </location>
</feature>
<gene>
    <name evidence="6" type="primary">rpl23</name>
</gene>
<dbReference type="GO" id="GO:0005840">
    <property type="term" value="C:ribosome"/>
    <property type="evidence" value="ECO:0007669"/>
    <property type="project" value="UniProtKB-KW"/>
</dbReference>
<dbReference type="Gene3D" id="3.30.70.330">
    <property type="match status" value="1"/>
</dbReference>
<comment type="similarity">
    <text evidence="1">Belongs to the universal ribosomal protein uL23 family.</text>
</comment>
<dbReference type="GO" id="GO:1990904">
    <property type="term" value="C:ribonucleoprotein complex"/>
    <property type="evidence" value="ECO:0007669"/>
    <property type="project" value="UniProtKB-KW"/>
</dbReference>
<keyword evidence="2 6" id="KW-0689">Ribosomal protein</keyword>
<dbReference type="InterPro" id="IPR013025">
    <property type="entry name" value="Ribosomal_uL23-like"/>
</dbReference>
<dbReference type="InterPro" id="IPR012677">
    <property type="entry name" value="Nucleotide-bd_a/b_plait_sf"/>
</dbReference>
<evidence type="ECO:0000256" key="2">
    <source>
        <dbReference type="ARBA" id="ARBA00022980"/>
    </source>
</evidence>
<organism evidence="6">
    <name type="scientific">Trentepohlia odorata</name>
    <dbReference type="NCBI Taxonomy" id="2576626"/>
    <lineage>
        <taxon>Eukaryota</taxon>
        <taxon>Viridiplantae</taxon>
        <taxon>Chlorophyta</taxon>
        <taxon>core chlorophytes</taxon>
        <taxon>Ulvophyceae</taxon>
        <taxon>TCBD clade</taxon>
        <taxon>Trentepohliales</taxon>
        <taxon>Trentepohliaceae</taxon>
        <taxon>Trentepohlia</taxon>
    </lineage>
</organism>
<protein>
    <recommendedName>
        <fullName evidence="4">Large ribosomal subunit protein uL23c</fullName>
    </recommendedName>
</protein>
<evidence type="ECO:0000256" key="3">
    <source>
        <dbReference type="ARBA" id="ARBA00023274"/>
    </source>
</evidence>
<dbReference type="SUPFAM" id="SSF54189">
    <property type="entry name" value="Ribosomal proteins S24e, L23 and L15e"/>
    <property type="match status" value="1"/>
</dbReference>
<dbReference type="Pfam" id="PF00276">
    <property type="entry name" value="Ribosomal_L23"/>
    <property type="match status" value="1"/>
</dbReference>
<sequence>MSNAIKSIVLTPKIIKGITNQNQYAFNVNKKLKKPEIRQICEDIFNTKVISVNTSILPQKKYRPNLKRALVKFEKKKPYSNLFQNIYLSNRLKTKIKFLEKKPQSPNIDKKSIPIKTQKFNTINNSKKKKALANHRSKINIWKDEKIKKNDSISQISQKYDYNTLMNILNFPDSFKDYFIKKKVENNKYENVIDFQDWIFLMKNKSDRQQSRFNFSKENFLFKPLTEKDKTDFALLQKTTTIKQIAKVQSKQPSPTQPKDFTSFLQVPFLKNLLPSWLRKDKKPESSSKPELFSKLKNSHYKYKYKYKKIKKKKKKNFLLFTYSFPLNKKLKLKQPLINNQKFKKVTHQLSRFSSETKNSQKEKEIFKLLRVSSFFPSKIKKKKKQNSPQKAFFPMDSNNNILDLRGYISSPKNVTTKEKKSNNEKLEENFPLSSSSEEIKEKAIDRSKADDLWLRNFGQDREKLTTDSKKLWYRILSRLKAKKKKNITKKKPLLNTYLNKIINIPDHKLDKQKTRKSNLFLNILSKTSFFLPYSLPRSLPTFRIKSKLKIKPKFKPKEKKRKTAISNWYFWLF</sequence>
<dbReference type="AlphaFoldDB" id="A0A4Y5P3F8"/>
<name>A0A4Y5P3F8_9CHLO</name>
<accession>A0A4Y5P3F8</accession>
<dbReference type="RefSeq" id="YP_009667494.1">
    <property type="nucleotide sequence ID" value="NC_043776.1"/>
</dbReference>
<dbReference type="GeneID" id="40872480"/>